<feature type="signal peptide" evidence="2">
    <location>
        <begin position="1"/>
        <end position="15"/>
    </location>
</feature>
<evidence type="ECO:0000313" key="4">
    <source>
        <dbReference type="Proteomes" id="UP000692954"/>
    </source>
</evidence>
<keyword evidence="1" id="KW-1133">Transmembrane helix</keyword>
<name>A0A8S1NSP0_9CILI</name>
<reference evidence="3" key="1">
    <citation type="submission" date="2021-01" db="EMBL/GenBank/DDBJ databases">
        <authorList>
            <consortium name="Genoscope - CEA"/>
            <person name="William W."/>
        </authorList>
    </citation>
    <scope>NUCLEOTIDE SEQUENCE</scope>
</reference>
<evidence type="ECO:0000256" key="1">
    <source>
        <dbReference type="SAM" id="Phobius"/>
    </source>
</evidence>
<accession>A0A8S1NSP0</accession>
<evidence type="ECO:0000256" key="2">
    <source>
        <dbReference type="SAM" id="SignalP"/>
    </source>
</evidence>
<dbReference type="OrthoDB" id="300119at2759"/>
<keyword evidence="4" id="KW-1185">Reference proteome</keyword>
<keyword evidence="1" id="KW-0472">Membrane</keyword>
<evidence type="ECO:0000313" key="3">
    <source>
        <dbReference type="EMBL" id="CAD8095242.1"/>
    </source>
</evidence>
<evidence type="ECO:0008006" key="5">
    <source>
        <dbReference type="Google" id="ProtNLM"/>
    </source>
</evidence>
<protein>
    <recommendedName>
        <fullName evidence="5">Transmembrane protein</fullName>
    </recommendedName>
</protein>
<feature type="chain" id="PRO_5035781190" description="Transmembrane protein" evidence="2">
    <location>
        <begin position="16"/>
        <end position="1716"/>
    </location>
</feature>
<comment type="caution">
    <text evidence="3">The sequence shown here is derived from an EMBL/GenBank/DDBJ whole genome shotgun (WGS) entry which is preliminary data.</text>
</comment>
<keyword evidence="1" id="KW-0812">Transmembrane</keyword>
<gene>
    <name evidence="3" type="ORF">PSON_ATCC_30995.1.T0640077</name>
</gene>
<keyword evidence="2" id="KW-0732">Signal</keyword>
<proteinExistence type="predicted"/>
<sequence length="1716" mass="202751">MFIIQILYIFYLAFCQEEENQNQYLSLGITVQGFVSPKTQNHHVYLFIVPEIKKGTDLIVLLKTLNPNSDPNLYISKIVQEPLSAKDADIKACEANGTDICVINSRLIQQDDLLYISVVSRSPSSYSLRIELDVEQILLVDSFLSFKLNNEKQTQIIDFELKELSKEQTQIELNFQALNQDYLEEPFQVFMNKYENGPPSNNDYDYKAIDTWQNSKVIEFNQTKAFEKYIILIQGEQGALFRVTATRSQALKTLNYYENIIQVVDKGEYDFYFIENSECDIGIRLTPFKGYAKLFVHYNTQPPLLENYEWQDDKQEGFIYISKQELMNKNLTINGLYITVMGQDLCTYQLSSTCEFKMYIQSGVTYYKDLEKSERMNLWILDNQYVNTQILLNLHTIKGIINFLITNCDNISMCPLSPELFTEQEKYEQITDYIMLYSNYKQEVQYILDCKDSCNFYLIAYIDSNSKQDGRFSVQYQINEKIMDLIQNTPHKSIVIKDSYKFYKFLVADKDQLQILNFLVTSIQGDVTMYLSTKYQKPNKENYEFKSQNNSINFGGRHSIQPQSGTYYLSIYGESYSKYMITVQTIKIQEDLNQLGKYPWHYIQLYQGDPQEYYLQNDEFVLYKIALQGYNQAQKDSINVILQKSYGQLQMFGFDHPETNETKARWQSGQIITISMNDLNYPEILYLKIRLSEVENNYASFRIAYYNSDQIIDLMLDEPFFSFLSANQYQGFRYEYQQKEKFAISKSSYEFDQTSLPIHFQSSYNLDVRFSQNNNTFIVQQNQDIYCSQETKICSAYFYFSIGSNFDQFYSILISRLDQSQIQLKEDQPILKALPTKTGEDFFYLYSYGQEVNVLAYTYYSELTIYASIVQSLDSPYPNDKNYDQISKKQKIRSQATIYFSQKYLQNKNCVDKCIIKLTVLVTDQFITYTNGYLNDYTIQFNSKLILLRESEIQEGFLNTDEFKYYKIHVSKNDTNLMIMLNPDSNCDADLLISKSQYPNLGEYDWGSFDYQSDAIIIEPGNSLHPDLPGDYFVGVHGFQECQFVIQYNLDKYEAYDIFQNQPFKFYVQKDYTLYLRLNPYQETPAFMIFVQSLSETAYFYVDELDIASARFNTLKKNVAEFKYNNSQQGYQKHFKTDPLKQDQVLIIALRTYTSEVVTIQVSSNENEIYLESQTLFQYFLEQNQSVTFIINPYFDSNITQLQIHLYSGSISCDYTYDKYYENEDYSTLHLIDIHGENYENYYNISNKKDYPIKINFEAIYNSHFSIQYFNENEENNYIYSIYPQHVLLQSYAEKVLWFINDEFSKMSSNLTTFSISIQIQEDMNPLLSNQKHRSLPILKVYSNTSQLQIQPIQQTILSNLIYNEYIQIDNQYKIVLQNQQQFEQYYQISVGTSDLRLLLPKLKQIGTNKFHQNTYWAFSPTNRYIFYEMQFCNGIFSVFTGSYYESLLNGEYDQKIDIRQKQVFGFLEQKSFYDMIFFQFSFIKQINNKIPFAQYTIRVYQVDDQNDIPYDVFFPGSQGFLTSNIIDDNDDNISLFIEFSPLLQSKKDDQEKFEVKQIEYFVILQEGSENDDAEINYCSEPFNQDRIVQNLNDNDTSLVFNITFPKFKWQKQRNFVFTILATVDVNLFRDDQRISLDYYYEPQRIRWNSKQIMLQEQDSFNYQLIGVCIAIILLIFIIVGFLRIKKKLMISKYESNEIRLQQTEGVEMHYNGLNQ</sequence>
<organism evidence="3 4">
    <name type="scientific">Paramecium sonneborni</name>
    <dbReference type="NCBI Taxonomy" id="65129"/>
    <lineage>
        <taxon>Eukaryota</taxon>
        <taxon>Sar</taxon>
        <taxon>Alveolata</taxon>
        <taxon>Ciliophora</taxon>
        <taxon>Intramacronucleata</taxon>
        <taxon>Oligohymenophorea</taxon>
        <taxon>Peniculida</taxon>
        <taxon>Parameciidae</taxon>
        <taxon>Paramecium</taxon>
    </lineage>
</organism>
<dbReference type="EMBL" id="CAJJDN010000064">
    <property type="protein sequence ID" value="CAD8095242.1"/>
    <property type="molecule type" value="Genomic_DNA"/>
</dbReference>
<dbReference type="Proteomes" id="UP000692954">
    <property type="component" value="Unassembled WGS sequence"/>
</dbReference>
<feature type="transmembrane region" description="Helical" evidence="1">
    <location>
        <begin position="1661"/>
        <end position="1683"/>
    </location>
</feature>